<sequence>MKLLKSFLKKCFSSFWMWIGILLTITGILGKYFDIFKSIPYQNEVLIFLIIICMFVTCYKLYRNIGIEYPDALIDYDKSLRFEDCRELFELKKFFPKLCRKYKVDIKEDKDSFKVEGYYDDSVELNYFHKLSIENFRNKNIEISKPSIELLSVNDYENKFFLDRLRVKLKKVTFGNKRYNNAIFGGIFDGKNESKFPYKIDKKESGEIHICMEIELSSLNQEHFNELIEWIRNIKLSVKFSITDSSSKAVDYSYIIRFNYKKNLIKSKIEEKIKCDKELEESFKEMSETTRKIKNYRKEFINI</sequence>
<keyword evidence="1" id="KW-0812">Transmembrane</keyword>
<feature type="transmembrane region" description="Helical" evidence="1">
    <location>
        <begin position="12"/>
        <end position="33"/>
    </location>
</feature>
<protein>
    <recommendedName>
        <fullName evidence="4">DUF3137 domain-containing protein</fullName>
    </recommendedName>
</protein>
<dbReference type="AlphaFoldDB" id="A0AAE8FPT5"/>
<evidence type="ECO:0000313" key="3">
    <source>
        <dbReference type="Proteomes" id="UP000273641"/>
    </source>
</evidence>
<name>A0AAE8FPT5_CLOPF</name>
<evidence type="ECO:0008006" key="4">
    <source>
        <dbReference type="Google" id="ProtNLM"/>
    </source>
</evidence>
<accession>A0AAE8FPT5</accession>
<evidence type="ECO:0000313" key="2">
    <source>
        <dbReference type="EMBL" id="RQN22535.1"/>
    </source>
</evidence>
<proteinExistence type="predicted"/>
<evidence type="ECO:0000256" key="1">
    <source>
        <dbReference type="SAM" id="Phobius"/>
    </source>
</evidence>
<reference evidence="2 3" key="1">
    <citation type="submission" date="2018-11" db="EMBL/GenBank/DDBJ databases">
        <title>Draft genome sequences of potential pathogenic Clostridium perfringens from environmental surface water in the North West Province, South Africa.</title>
        <authorList>
            <person name="Fourie J.C.J."/>
            <person name="Sanko T.J."/>
            <person name="Bezuidenhout C."/>
            <person name="Mienie C."/>
            <person name="Adeleke R."/>
        </authorList>
    </citation>
    <scope>NUCLEOTIDE SEQUENCE [LARGE SCALE GENOMIC DNA]</scope>
    <source>
        <strain evidence="2 3">SC4-C13</strain>
    </source>
</reference>
<dbReference type="RefSeq" id="WP_124231108.1">
    <property type="nucleotide sequence ID" value="NZ_CATNZC010000013.1"/>
</dbReference>
<keyword evidence="1" id="KW-0472">Membrane</keyword>
<organism evidence="2 3">
    <name type="scientific">Clostridium perfringens</name>
    <dbReference type="NCBI Taxonomy" id="1502"/>
    <lineage>
        <taxon>Bacteria</taxon>
        <taxon>Bacillati</taxon>
        <taxon>Bacillota</taxon>
        <taxon>Clostridia</taxon>
        <taxon>Eubacteriales</taxon>
        <taxon>Clostridiaceae</taxon>
        <taxon>Clostridium</taxon>
    </lineage>
</organism>
<dbReference type="EMBL" id="RQNR01000029">
    <property type="protein sequence ID" value="RQN22535.1"/>
    <property type="molecule type" value="Genomic_DNA"/>
</dbReference>
<feature type="transmembrane region" description="Helical" evidence="1">
    <location>
        <begin position="45"/>
        <end position="62"/>
    </location>
</feature>
<dbReference type="Proteomes" id="UP000273641">
    <property type="component" value="Unassembled WGS sequence"/>
</dbReference>
<keyword evidence="1" id="KW-1133">Transmembrane helix</keyword>
<gene>
    <name evidence="2" type="ORF">EHZ11_15520</name>
</gene>
<comment type="caution">
    <text evidence="2">The sequence shown here is derived from an EMBL/GenBank/DDBJ whole genome shotgun (WGS) entry which is preliminary data.</text>
</comment>